<keyword evidence="1" id="KW-0812">Transmembrane</keyword>
<sequence length="401" mass="45911">MSFPLTFNTIKNEGWGVLHNVWCIKNLYNHVQSFLTAEAHTVKMFPNILDQGFVDVTDPACLHAELWGDFFSKVISCWIPLLMSTVVVGRDLLGSSIQCFPLSLVHSTVQSENETCVNSTNHAFSGVSLYTRQLSEFVNTYCAGKNSFPQDTVFNYQFFAMMLVIQAGLMYVSFLIWNLTKGREIICIVRFIAHDMEVLYDRFRKKYQVQTGGQEVGAQGNIQSDAQRQTVPVYGQEELVEAEKQWRADCTMYKWYLIKQVMSILFSVAFFVSYWFQPISIHSIRDKFPCSVEEKFSVTCTVPAATVHTFVWVTNMALLGSNVLMILIHISVLYFRAEDQPFREIGIRNAAPKDPQSCLKCFPYFNDSCLMHAFFKANIESVEKYNYVKNLLKVAPSRPES</sequence>
<keyword evidence="2" id="KW-1185">Reference proteome</keyword>
<feature type="transmembrane region" description="Helical" evidence="1">
    <location>
        <begin position="316"/>
        <end position="335"/>
    </location>
</feature>
<dbReference type="Proteomes" id="UP000001554">
    <property type="component" value="Chromosome 18"/>
</dbReference>
<reference evidence="2" key="1">
    <citation type="journal article" date="2020" name="Nat. Ecol. Evol.">
        <title>Deeply conserved synteny resolves early events in vertebrate evolution.</title>
        <authorList>
            <person name="Simakov O."/>
            <person name="Marletaz F."/>
            <person name="Yue J.X."/>
            <person name="O'Connell B."/>
            <person name="Jenkins J."/>
            <person name="Brandt A."/>
            <person name="Calef R."/>
            <person name="Tung C.H."/>
            <person name="Huang T.K."/>
            <person name="Schmutz J."/>
            <person name="Satoh N."/>
            <person name="Yu J.K."/>
            <person name="Putnam N.H."/>
            <person name="Green R.E."/>
            <person name="Rokhsar D.S."/>
        </authorList>
    </citation>
    <scope>NUCLEOTIDE SEQUENCE [LARGE SCALE GENOMIC DNA]</scope>
    <source>
        <strain evidence="2">S238N-H82</strain>
    </source>
</reference>
<reference evidence="3" key="2">
    <citation type="submission" date="2025-08" db="UniProtKB">
        <authorList>
            <consortium name="RefSeq"/>
        </authorList>
    </citation>
    <scope>IDENTIFICATION</scope>
    <source>
        <strain evidence="3">S238N-H82</strain>
        <tissue evidence="3">Testes</tissue>
    </source>
</reference>
<accession>A0A9J7KJ34</accession>
<dbReference type="GeneID" id="118406059"/>
<feature type="transmembrane region" description="Helical" evidence="1">
    <location>
        <begin position="156"/>
        <end position="177"/>
    </location>
</feature>
<dbReference type="GO" id="GO:0006812">
    <property type="term" value="P:monoatomic cation transport"/>
    <property type="evidence" value="ECO:0007669"/>
    <property type="project" value="InterPro"/>
</dbReference>
<evidence type="ECO:0000256" key="1">
    <source>
        <dbReference type="SAM" id="Phobius"/>
    </source>
</evidence>
<evidence type="ECO:0000313" key="2">
    <source>
        <dbReference type="Proteomes" id="UP000001554"/>
    </source>
</evidence>
<keyword evidence="1" id="KW-0472">Membrane</keyword>
<dbReference type="PANTHER" id="PTHR15759">
    <property type="entry name" value="PANNEXIN"/>
    <property type="match status" value="1"/>
</dbReference>
<dbReference type="InterPro" id="IPR039099">
    <property type="entry name" value="Pannexin"/>
</dbReference>
<protein>
    <submittedName>
        <fullName evidence="3">Uncharacterized protein LOC118406059 isoform X1</fullName>
    </submittedName>
</protein>
<gene>
    <name evidence="3" type="primary">LOC118406059</name>
</gene>
<feature type="transmembrane region" description="Helical" evidence="1">
    <location>
        <begin position="256"/>
        <end position="276"/>
    </location>
</feature>
<proteinExistence type="predicted"/>
<dbReference type="OMA" id="WNITRAR"/>
<dbReference type="GO" id="GO:0032732">
    <property type="term" value="P:positive regulation of interleukin-1 production"/>
    <property type="evidence" value="ECO:0007669"/>
    <property type="project" value="InterPro"/>
</dbReference>
<dbReference type="RefSeq" id="XP_035661808.1">
    <property type="nucleotide sequence ID" value="XM_035805915.1"/>
</dbReference>
<keyword evidence="1" id="KW-1133">Transmembrane helix</keyword>
<dbReference type="PANTHER" id="PTHR15759:SF6">
    <property type="entry name" value="INNEXIN"/>
    <property type="match status" value="1"/>
</dbReference>
<dbReference type="KEGG" id="bfo:118406059"/>
<evidence type="ECO:0000313" key="3">
    <source>
        <dbReference type="RefSeq" id="XP_035661808.1"/>
    </source>
</evidence>
<dbReference type="OrthoDB" id="10429212at2759"/>
<organism evidence="2 3">
    <name type="scientific">Branchiostoma floridae</name>
    <name type="common">Florida lancelet</name>
    <name type="synonym">Amphioxus</name>
    <dbReference type="NCBI Taxonomy" id="7739"/>
    <lineage>
        <taxon>Eukaryota</taxon>
        <taxon>Metazoa</taxon>
        <taxon>Chordata</taxon>
        <taxon>Cephalochordata</taxon>
        <taxon>Leptocardii</taxon>
        <taxon>Amphioxiformes</taxon>
        <taxon>Branchiostomatidae</taxon>
        <taxon>Branchiostoma</taxon>
    </lineage>
</organism>
<dbReference type="GO" id="GO:0015267">
    <property type="term" value="F:channel activity"/>
    <property type="evidence" value="ECO:0007669"/>
    <property type="project" value="InterPro"/>
</dbReference>
<dbReference type="AlphaFoldDB" id="A0A9J7KJ34"/>
<name>A0A9J7KJ34_BRAFL</name>